<protein>
    <submittedName>
        <fullName evidence="1">Uncharacterized protein</fullName>
    </submittedName>
</protein>
<evidence type="ECO:0000313" key="1">
    <source>
        <dbReference type="EMBL" id="SFD66382.1"/>
    </source>
</evidence>
<dbReference type="AlphaFoldDB" id="A0AAQ1QZN8"/>
<proteinExistence type="predicted"/>
<dbReference type="EMBL" id="FOLS01000032">
    <property type="protein sequence ID" value="SFD66382.1"/>
    <property type="molecule type" value="Genomic_DNA"/>
</dbReference>
<organism evidence="1 2">
    <name type="scientific">Pseudomonas citronellolis</name>
    <dbReference type="NCBI Taxonomy" id="53408"/>
    <lineage>
        <taxon>Bacteria</taxon>
        <taxon>Pseudomonadati</taxon>
        <taxon>Pseudomonadota</taxon>
        <taxon>Gammaproteobacteria</taxon>
        <taxon>Pseudomonadales</taxon>
        <taxon>Pseudomonadaceae</taxon>
        <taxon>Pseudomonas</taxon>
    </lineage>
</organism>
<sequence>MDYSAHLMSRLCELFGSASSQVVSSWLFILLCMPHSVLSEADSFARTVVYFGDNQTIFPDHGAKEMGEGLRKKIIKDLGLKD</sequence>
<accession>A0AAQ1QZN8</accession>
<dbReference type="RefSeq" id="WP_245322973.1">
    <property type="nucleotide sequence ID" value="NZ_FOLS01000032.1"/>
</dbReference>
<keyword evidence="2" id="KW-1185">Reference proteome</keyword>
<gene>
    <name evidence="1" type="ORF">SAMN05216577_13278</name>
</gene>
<comment type="caution">
    <text evidence="1">The sequence shown here is derived from an EMBL/GenBank/DDBJ whole genome shotgun (WGS) entry which is preliminary data.</text>
</comment>
<reference evidence="1 2" key="1">
    <citation type="submission" date="2016-10" db="EMBL/GenBank/DDBJ databases">
        <authorList>
            <person name="Varghese N."/>
            <person name="Submissions S."/>
        </authorList>
    </citation>
    <scope>NUCLEOTIDE SEQUENCE [LARGE SCALE GENOMIC DNA]</scope>
    <source>
        <strain evidence="1 2">LMG 18378</strain>
    </source>
</reference>
<evidence type="ECO:0000313" key="2">
    <source>
        <dbReference type="Proteomes" id="UP000183385"/>
    </source>
</evidence>
<name>A0AAQ1QZN8_9PSED</name>
<dbReference type="Proteomes" id="UP000183385">
    <property type="component" value="Unassembled WGS sequence"/>
</dbReference>